<keyword evidence="1" id="KW-1133">Transmembrane helix</keyword>
<feature type="transmembrane region" description="Helical" evidence="1">
    <location>
        <begin position="181"/>
        <end position="200"/>
    </location>
</feature>
<feature type="transmembrane region" description="Helical" evidence="1">
    <location>
        <begin position="66"/>
        <end position="87"/>
    </location>
</feature>
<feature type="transmembrane region" description="Helical" evidence="1">
    <location>
        <begin position="212"/>
        <end position="233"/>
    </location>
</feature>
<evidence type="ECO:0000313" key="2">
    <source>
        <dbReference type="EMBL" id="RRR20378.1"/>
    </source>
</evidence>
<name>A0A3R8QXX5_9MICO</name>
<dbReference type="GeneID" id="78119996"/>
<accession>A0A3R8QXX5</accession>
<feature type="transmembrane region" description="Helical" evidence="1">
    <location>
        <begin position="21"/>
        <end position="46"/>
    </location>
</feature>
<feature type="transmembrane region" description="Helical" evidence="1">
    <location>
        <begin position="136"/>
        <end position="160"/>
    </location>
</feature>
<keyword evidence="1" id="KW-0472">Membrane</keyword>
<feature type="transmembrane region" description="Helical" evidence="1">
    <location>
        <begin position="99"/>
        <end position="124"/>
    </location>
</feature>
<dbReference type="EMBL" id="QOCI01000001">
    <property type="protein sequence ID" value="RRR20378.1"/>
    <property type="molecule type" value="Genomic_DNA"/>
</dbReference>
<protein>
    <submittedName>
        <fullName evidence="2">Uncharacterized protein</fullName>
    </submittedName>
</protein>
<feature type="transmembrane region" description="Helical" evidence="1">
    <location>
        <begin position="245"/>
        <end position="266"/>
    </location>
</feature>
<evidence type="ECO:0000313" key="3">
    <source>
        <dbReference type="Proteomes" id="UP000274327"/>
    </source>
</evidence>
<reference evidence="2 3" key="1">
    <citation type="submission" date="2018-07" db="EMBL/GenBank/DDBJ databases">
        <title>Brachybacteriurn paraconglorneratum KCTC 9916.</title>
        <authorList>
            <person name="Li Y."/>
        </authorList>
    </citation>
    <scope>NUCLEOTIDE SEQUENCE [LARGE SCALE GENOMIC DNA]</scope>
    <source>
        <strain evidence="2 3">KCTC 9916</strain>
    </source>
</reference>
<proteinExistence type="predicted"/>
<keyword evidence="1" id="KW-0812">Transmembrane</keyword>
<sequence length="273" mass="28624">MALDDRDSMPLPSSRTLLLNSLVAALIASALMIFLHEIAHLVAGLLLGHGGTLYPFGVLHHGDLAVSAEVVALLAGPAFSLVTGVLLQRWTPLRGRGDLAHLVWVWFAFVSVQEAVTYLCLTPFGAGDTGMAAQLLGLPIVAQFALLGVGVGGMFANAWAFAPHMARFAGEDPVRRNAVTLFPWLWGMIASVLLALLYLVLSGAEMGAGEQIAILAAGTATFVFAPMANIFAGRVREVRPEPLRLRAVPVLGLVVLAAMIAGNMALSAGLDIG</sequence>
<gene>
    <name evidence="2" type="ORF">DS079_03005</name>
</gene>
<dbReference type="AlphaFoldDB" id="A0A3R8QXX5"/>
<evidence type="ECO:0000256" key="1">
    <source>
        <dbReference type="SAM" id="Phobius"/>
    </source>
</evidence>
<dbReference type="RefSeq" id="WP_126984754.1">
    <property type="nucleotide sequence ID" value="NZ_ML133851.1"/>
</dbReference>
<organism evidence="2 3">
    <name type="scientific">Brachybacterium paraconglomeratum</name>
    <dbReference type="NCBI Taxonomy" id="173362"/>
    <lineage>
        <taxon>Bacteria</taxon>
        <taxon>Bacillati</taxon>
        <taxon>Actinomycetota</taxon>
        <taxon>Actinomycetes</taxon>
        <taxon>Micrococcales</taxon>
        <taxon>Dermabacteraceae</taxon>
        <taxon>Brachybacterium</taxon>
    </lineage>
</organism>
<keyword evidence="3" id="KW-1185">Reference proteome</keyword>
<dbReference type="Proteomes" id="UP000274327">
    <property type="component" value="Unassembled WGS sequence"/>
</dbReference>
<comment type="caution">
    <text evidence="2">The sequence shown here is derived from an EMBL/GenBank/DDBJ whole genome shotgun (WGS) entry which is preliminary data.</text>
</comment>